<dbReference type="PANTHER" id="PTHR11439">
    <property type="entry name" value="GAG-POL-RELATED RETROTRANSPOSON"/>
    <property type="match status" value="1"/>
</dbReference>
<keyword evidence="1" id="KW-0479">Metal-binding</keyword>
<feature type="domain" description="CCHC-type" evidence="3">
    <location>
        <begin position="340"/>
        <end position="356"/>
    </location>
</feature>
<feature type="region of interest" description="Disordered" evidence="2">
    <location>
        <begin position="2957"/>
        <end position="2977"/>
    </location>
</feature>
<proteinExistence type="predicted"/>
<dbReference type="PROSITE" id="PS50158">
    <property type="entry name" value="ZF_CCHC"/>
    <property type="match status" value="2"/>
</dbReference>
<feature type="compositionally biased region" description="Low complexity" evidence="2">
    <location>
        <begin position="2957"/>
        <end position="2966"/>
    </location>
</feature>
<evidence type="ECO:0000259" key="3">
    <source>
        <dbReference type="PROSITE" id="PS50158"/>
    </source>
</evidence>
<evidence type="ECO:0000256" key="2">
    <source>
        <dbReference type="SAM" id="MobiDB-lite"/>
    </source>
</evidence>
<feature type="region of interest" description="Disordered" evidence="2">
    <location>
        <begin position="280"/>
        <end position="335"/>
    </location>
</feature>
<dbReference type="Proteomes" id="UP000626109">
    <property type="component" value="Unassembled WGS sequence"/>
</dbReference>
<feature type="compositionally biased region" description="Basic and acidic residues" evidence="2">
    <location>
        <begin position="2968"/>
        <end position="2977"/>
    </location>
</feature>
<protein>
    <recommendedName>
        <fullName evidence="3">CCHC-type domain-containing protein</fullName>
    </recommendedName>
</protein>
<dbReference type="InterPro" id="IPR013103">
    <property type="entry name" value="RVT_2"/>
</dbReference>
<feature type="compositionally biased region" description="Low complexity" evidence="2">
    <location>
        <begin position="964"/>
        <end position="982"/>
    </location>
</feature>
<feature type="compositionally biased region" description="Low complexity" evidence="2">
    <location>
        <begin position="1640"/>
        <end position="1652"/>
    </location>
</feature>
<dbReference type="GO" id="GO:0008270">
    <property type="term" value="F:zinc ion binding"/>
    <property type="evidence" value="ECO:0007669"/>
    <property type="project" value="UniProtKB-KW"/>
</dbReference>
<dbReference type="PANTHER" id="PTHR11439:SF483">
    <property type="entry name" value="PEPTIDE SYNTHASE GLIP-LIKE, PUTATIVE (AFU_ORTHOLOGUE AFUA_3G12920)-RELATED"/>
    <property type="match status" value="1"/>
</dbReference>
<name>A0A813KDT3_POLGL</name>
<comment type="caution">
    <text evidence="4">The sequence shown here is derived from an EMBL/GenBank/DDBJ whole genome shotgun (WGS) entry which is preliminary data.</text>
</comment>
<dbReference type="SUPFAM" id="SSF57756">
    <property type="entry name" value="Retrovirus zinc finger-like domains"/>
    <property type="match status" value="2"/>
</dbReference>
<evidence type="ECO:0000313" key="4">
    <source>
        <dbReference type="EMBL" id="CAE8704475.1"/>
    </source>
</evidence>
<dbReference type="InterPro" id="IPR036397">
    <property type="entry name" value="RNaseH_sf"/>
</dbReference>
<feature type="region of interest" description="Disordered" evidence="2">
    <location>
        <begin position="2028"/>
        <end position="2064"/>
    </location>
</feature>
<feature type="region of interest" description="Disordered" evidence="2">
    <location>
        <begin position="1818"/>
        <end position="1849"/>
    </location>
</feature>
<dbReference type="InterPro" id="IPR001878">
    <property type="entry name" value="Znf_CCHC"/>
</dbReference>
<gene>
    <name evidence="4" type="ORF">PGLA2088_LOCUS33189</name>
</gene>
<dbReference type="EMBL" id="CAJNNW010030784">
    <property type="protein sequence ID" value="CAE8704475.1"/>
    <property type="molecule type" value="Genomic_DNA"/>
</dbReference>
<keyword evidence="1" id="KW-0863">Zinc-finger</keyword>
<feature type="region of interest" description="Disordered" evidence="2">
    <location>
        <begin position="1632"/>
        <end position="1660"/>
    </location>
</feature>
<feature type="domain" description="CCHC-type" evidence="3">
    <location>
        <begin position="269"/>
        <end position="284"/>
    </location>
</feature>
<reference evidence="4" key="1">
    <citation type="submission" date="2021-02" db="EMBL/GenBank/DDBJ databases">
        <authorList>
            <person name="Dougan E. K."/>
            <person name="Rhodes N."/>
            <person name="Thang M."/>
            <person name="Chan C."/>
        </authorList>
    </citation>
    <scope>NUCLEOTIDE SEQUENCE</scope>
</reference>
<feature type="region of interest" description="Disordered" evidence="2">
    <location>
        <begin position="1588"/>
        <end position="1618"/>
    </location>
</feature>
<feature type="region of interest" description="Disordered" evidence="2">
    <location>
        <begin position="950"/>
        <end position="1005"/>
    </location>
</feature>
<feature type="compositionally biased region" description="Low complexity" evidence="2">
    <location>
        <begin position="1831"/>
        <end position="1847"/>
    </location>
</feature>
<dbReference type="SMART" id="SM00343">
    <property type="entry name" value="ZnF_C2HC"/>
    <property type="match status" value="2"/>
</dbReference>
<dbReference type="CDD" id="cd09272">
    <property type="entry name" value="RNase_HI_RT_Ty1"/>
    <property type="match status" value="1"/>
</dbReference>
<evidence type="ECO:0000313" key="5">
    <source>
        <dbReference type="Proteomes" id="UP000626109"/>
    </source>
</evidence>
<organism evidence="4 5">
    <name type="scientific">Polarella glacialis</name>
    <name type="common">Dinoflagellate</name>
    <dbReference type="NCBI Taxonomy" id="89957"/>
    <lineage>
        <taxon>Eukaryota</taxon>
        <taxon>Sar</taxon>
        <taxon>Alveolata</taxon>
        <taxon>Dinophyceae</taxon>
        <taxon>Suessiales</taxon>
        <taxon>Suessiaceae</taxon>
        <taxon>Polarella</taxon>
    </lineage>
</organism>
<feature type="non-terminal residue" evidence="4">
    <location>
        <position position="3202"/>
    </location>
</feature>
<dbReference type="GO" id="GO:0003676">
    <property type="term" value="F:nucleic acid binding"/>
    <property type="evidence" value="ECO:0007669"/>
    <property type="project" value="InterPro"/>
</dbReference>
<feature type="compositionally biased region" description="Polar residues" evidence="2">
    <location>
        <begin position="1818"/>
        <end position="1830"/>
    </location>
</feature>
<feature type="compositionally biased region" description="Basic and acidic residues" evidence="2">
    <location>
        <begin position="950"/>
        <end position="959"/>
    </location>
</feature>
<sequence>VADVVMMDAAASTPVTRQAQETEMTRAVREVAGRMVDMRGVAKPPNFTGLETDWAEWKFRMEAILSLLGLDDLAEAAVREGVDADARLLSDADELRSKMLYNLLVQLCSGKALSLVRTVRRADGLGSWAKLVREYEPSVAARHCAMLSSLLCPGFEDSKPFTEQLLEWGRRITDYELVTKAMFPDAYKCAVISRWAPKRVREFLRVNTSDLTASYVELKRALRDLQVRSQTFDAAGQGSQDQHSEYVPMIVDALKGLGNWKTATKADECHNCGKKGHFARDCRSQPKGKAKGKSKGTDRKGSGKAGQGQWPQWPRDQGQQRQPEHQGAQGKGKGQAFDGKCFQCGKEGHRARDCRQKPIAELAEPEPHPLDGQDSQSWFMMLAETASKIRDIPKEEQGLTLMLVDSGSCAHVCPKDFAPSQKFVPQKWDKLPQAAAVDGHPVRAYGWKPVHMQLEDGRPLFVNFLAMDVTRPILSVAELVKSGYERWFGSLEHPQPFIRKGGVKMRLIRHANLFFLWGPELATCTADQKDFWDESSDDDVPRSFKSAWEAKRAAEAAGQDGAKEFARQAMWNCQHSDQRQAKSWRSGLIGALPSADERKAHEVTHLPYQQWCPVCVSCKAADSPHHRLPEEGADDTPVVEFDYGFVSPTGQADECEAPVVLVARAKQSGYSFATVVKVKGAGDTAAVQGVLGFLQEAGLPGQRLRLRSDQEGSIRACVSRIAAQRAAETIVETTPKGSSHSLGAAERFIRTLMTQVATLCTQVQQQWNVELKADSPLLPWVVGHAAWLLNRFQPYLGETPFHRVQGHEYRGEVYAFGQPLLVRKVESQSRLQPRWDAGIFLGKLTSSDEFVVATEAGIRRGRSVKEAPGAMTDYLARLLWTQDSRDEGREVQPAAPRPMRFREGGGAHTARGMALRQFHAEAGPTPGCAACDNPMGRTHSKRCVVRRGEYEAKRQRTDEGPDGQALPAATTAPDAETAQDAEMPGTGVKRGREQEPDEDMSGGDMAADDVQVSLISITGPPWYDGRDGHELDSKAVDEGMARETASLKKFGVYTEVDEDACPAKELVSTRRVLNEKSAGMVKARLVAQQLNKGEPCDAFAATPALSSLRLILCLGLPRGYTAFLGDVSTAFLHAGIQEPMFVRPPPSLRRPGKVWWLRKALYGLRRSPQLWQEHWAEVAKQCGFRRSLADPQVFVHEQSGAMLLAHVDDMLVVAPPEWMGTIKKAIGEKVTMKWLDELSHDKWSKFLGKELKLSPGGGVLVRVPPSYFEDILKEMGLQDCKSLTSLGSVTADMRTSGKERLNAGRHTQYRRCVGRLLWAINERPDLAFCGKELARDVASPTTASWANLKKLCRYLRGTTTAVLELGGTKAAEARGALPATVNEGLVVFTDSNWAARSTSGGVALCNGWLISTWSRTQTTVALSSFEAEFVAISQGLVEGKAVQSLAKELGTEMPLTICTDSSSARALSMRRGFGRLKHLEARSLWVQQEFKEKSFELVKVPTALNLSDLLTKAVNPKVLWCLSELLGLQLEGEEAAEAAEVVVHLLELNALEQYQPPACGQCHAPALLEVTHGGQVYWRCQRCRRTQTWPDADEPGRADDQRPVPPTTRRARETTTRRAATATANVVVNATTDGRHGRAPRGPAVGGANAVGSEQRQSQPTQRQLDWIATLALQRGLCVADVLSAAGTKAEASALIDQLRAPPRWLCAASGACLAAPGASPDCGGAARREECRGRLQCPMCRPYSTCGELRMLLTHVSVQRSGEAIGAQARVAFSALGRGMCCAEGCGALRDLTVARCRKCRRNAAVRALAENDVVPANSSRAETPLSQQASAADEVAAADAANAAEAPPPVPVVEHELPADFLSRVQGLSSQTILHIPRQFRQQLCSIAASCVEGCNAGDASSAVLEQARSKLLLAHIPKGGSTLLELRTRLELWQQGSFVTLLERVSAQAQAATTSRSSAPPQQLLDRGARARRLAQGGAYRKSVQSLQSKTAVLDANQQRHWAVQLLPETAREDQGVDALAQPLPAAPAAPEPAAESQEVPKPLDGVHFSRLSGPGPTGMRPEHLKDMLACARRRAVNRLLRAIHAFESMAVDGTLPGVWKFILHSRLVFIAKKHGPVLRPIRVGEFWRRVVAKHALRQQGNRVRRSMLDVHQYGVSIPGGADILIHTRSLLEECLRQGPATGVWAILEVDFVNAFPSFEWGSIESAMQSRMPELSAWTRWCHASPGDIFLPGGEVHRARRGAEQGDPHGSLQCGVVLADVAEEAMAEFCRRKATDLPGCFAAWYCDDGQVICRPADADLYLQCLDAAAARVGATRGAGPAVKTRVRLVGHPAALAAFHEPWLSEHIRQTCQLGEPNEATEVLGTLVGSAAAQDAHFFERSVASDLLRSSLAEVADPAVELTLGRLCADVSRVTHLLRTCGAVMSEATACQHDASLDAFITRTLGGDLPQLSLAQAAVGVTQGGLGFRRAADLANPAFLASRIEARPFVQRLFEAMTAQSVHVPNAMQHYDSQTDLALQQFKGRLSENRAARAQEMCERASEMAQQRLAAILSGGQLRPTGAPVGAGQAGGHLLAEEGAEDPEHPVSNCAGQPLQLQHALAGLVDRDGLDAMVSALTDGGRDSDVRRLTELRHETVSSEWLWALDPRAPASLEPDAYVAAVRLRLGASFATEPLLCRACRGTLDPSGYHAFCCAPGESTRGRNDVRDCLFDLARLADSTAEGEVLGLLAMRVRKRATYARFLPALLAEGVEYRPLVWSCWGREHPDTTAALTQLARQAARRRGASDYRPLLRRARARIGAAIARRAAGMLRACMPTQLRVQNWEPQGFAQLQALALQRLEHLQIVVAQLGGRSAEDRKRLVELVQALGGALLLAPDSSPPEAHVSSSYADGVHVAYMAEEARLREDASKALTEVDLATRLSIQKAQALTEEVAKNAEKDELQAYLQRWHSGVGADGADGASSGHLTREEQLRRNRDREELLEKAQKAMQTISEVRLLQELPASRLAEVQQSVFCSVEGSLDVHCRLAQALEIFKQDLRQDLSSCGSRIAQSMNPAFEAIKAGFRERLKDIEAFLSSCQLQVENESQARGDLYQDKLSSLWQQEDRYVRANDSPSKNKDFKNILDEIDDTSVLLNDLQGAGHLQVALLAEVRELQERLAEEEAVEASPRPLKRRRFEVPRSFRSLIPTFRWSSDCPKIQS</sequence>
<accession>A0A813KDT3</accession>
<keyword evidence="1" id="KW-0862">Zinc</keyword>
<dbReference type="Gene3D" id="3.30.420.10">
    <property type="entry name" value="Ribonuclease H-like superfamily/Ribonuclease H"/>
    <property type="match status" value="1"/>
</dbReference>
<evidence type="ECO:0000256" key="1">
    <source>
        <dbReference type="PROSITE-ProRule" id="PRU00047"/>
    </source>
</evidence>
<dbReference type="Gene3D" id="4.10.60.10">
    <property type="entry name" value="Zinc finger, CCHC-type"/>
    <property type="match status" value="2"/>
</dbReference>
<dbReference type="InterPro" id="IPR036875">
    <property type="entry name" value="Znf_CCHC_sf"/>
</dbReference>
<dbReference type="Pfam" id="PF07727">
    <property type="entry name" value="RVT_2"/>
    <property type="match status" value="1"/>
</dbReference>
<dbReference type="Pfam" id="PF00098">
    <property type="entry name" value="zf-CCHC"/>
    <property type="match status" value="2"/>
</dbReference>